<evidence type="ECO:0000256" key="2">
    <source>
        <dbReference type="SAM" id="Phobius"/>
    </source>
</evidence>
<dbReference type="PROSITE" id="PS51482">
    <property type="entry name" value="DEGV"/>
    <property type="match status" value="1"/>
</dbReference>
<dbReference type="PANTHER" id="PTHR33434:SF8">
    <property type="entry name" value="DEGV DOMAIN-CONTAINING PROTEIN SPR1019"/>
    <property type="match status" value="1"/>
</dbReference>
<gene>
    <name evidence="3" type="ORF">ELX58_02270</name>
</gene>
<dbReference type="EMBL" id="CP034726">
    <property type="protein sequence ID" value="QBP17996.1"/>
    <property type="molecule type" value="Genomic_DNA"/>
</dbReference>
<dbReference type="Pfam" id="PF02645">
    <property type="entry name" value="DegV"/>
    <property type="match status" value="1"/>
</dbReference>
<dbReference type="Proteomes" id="UP000294321">
    <property type="component" value="Chromosome"/>
</dbReference>
<dbReference type="InterPro" id="IPR050270">
    <property type="entry name" value="DegV_domain_contain"/>
</dbReference>
<organism evidence="3 4">
    <name type="scientific">Acetilactobacillus jinshanensis</name>
    <dbReference type="NCBI Taxonomy" id="1720083"/>
    <lineage>
        <taxon>Bacteria</taxon>
        <taxon>Bacillati</taxon>
        <taxon>Bacillota</taxon>
        <taxon>Bacilli</taxon>
        <taxon>Lactobacillales</taxon>
        <taxon>Lactobacillaceae</taxon>
        <taxon>Acetilactobacillus</taxon>
    </lineage>
</organism>
<accession>A0A4P6ZJX9</accession>
<proteinExistence type="predicted"/>
<keyword evidence="2" id="KW-1133">Transmembrane helix</keyword>
<dbReference type="GO" id="GO:0008289">
    <property type="term" value="F:lipid binding"/>
    <property type="evidence" value="ECO:0007669"/>
    <property type="project" value="UniProtKB-KW"/>
</dbReference>
<dbReference type="PANTHER" id="PTHR33434">
    <property type="entry name" value="DEGV DOMAIN-CONTAINING PROTEIN DR_1986-RELATED"/>
    <property type="match status" value="1"/>
</dbReference>
<evidence type="ECO:0000313" key="3">
    <source>
        <dbReference type="EMBL" id="QBP17996.1"/>
    </source>
</evidence>
<keyword evidence="4" id="KW-1185">Reference proteome</keyword>
<sequence>MKFKEVLLIMIKILTDSTSVVNQADAKKYGITVIPLTIALGNKSYLDGVTADSDLVDHYNDTHRNDISRSSQPPIGKFVEAFKKLTKNGDSVLAIMIGDNFSGTYNVVCKASKMVKGNINVINSKTTDQSLRHMVVSAAQMANSQKYSIDQIINKVDDIRKHSTLYMGVSTLRNLRKNGRIHMFASVLSFIFHLYIVVNLDINQKLHIAAKGRGKKTFLRWMPRYLNSLKGESIKYMGISYTGDVKFPKLLAQKMQHQFPKVPMILRHTSATITCHTGENAYAVMTCTK</sequence>
<dbReference type="NCBIfam" id="TIGR00762">
    <property type="entry name" value="DegV"/>
    <property type="match status" value="1"/>
</dbReference>
<name>A0A4P6ZJX9_9LACO</name>
<protein>
    <submittedName>
        <fullName evidence="3">DegV family protein</fullName>
    </submittedName>
</protein>
<dbReference type="InterPro" id="IPR043168">
    <property type="entry name" value="DegV_C"/>
</dbReference>
<dbReference type="Gene3D" id="3.40.50.10170">
    <property type="match status" value="1"/>
</dbReference>
<feature type="transmembrane region" description="Helical" evidence="2">
    <location>
        <begin position="181"/>
        <end position="198"/>
    </location>
</feature>
<dbReference type="SUPFAM" id="SSF82549">
    <property type="entry name" value="DAK1/DegV-like"/>
    <property type="match status" value="1"/>
</dbReference>
<dbReference type="Gene3D" id="3.30.1180.10">
    <property type="match status" value="1"/>
</dbReference>
<keyword evidence="1" id="KW-0446">Lipid-binding</keyword>
<keyword evidence="2" id="KW-0472">Membrane</keyword>
<dbReference type="InterPro" id="IPR003797">
    <property type="entry name" value="DegV"/>
</dbReference>
<dbReference type="AlphaFoldDB" id="A0A4P6ZJX9"/>
<evidence type="ECO:0000313" key="4">
    <source>
        <dbReference type="Proteomes" id="UP000294321"/>
    </source>
</evidence>
<reference evidence="4" key="1">
    <citation type="submission" date="2018-12" db="EMBL/GenBank/DDBJ databases">
        <title>A new species of lactobacillus.</title>
        <authorList>
            <person name="Jian Y."/>
            <person name="Xin L."/>
            <person name="Hong Z.J."/>
            <person name="Ming L.Z."/>
            <person name="Hong X.Z."/>
        </authorList>
    </citation>
    <scope>NUCLEOTIDE SEQUENCE [LARGE SCALE GENOMIC DNA]</scope>
    <source>
        <strain evidence="4">HSLZ-75</strain>
    </source>
</reference>
<dbReference type="OrthoDB" id="5429275at2"/>
<dbReference type="KEGG" id="lji:ELX58_02270"/>
<evidence type="ECO:0000256" key="1">
    <source>
        <dbReference type="ARBA" id="ARBA00023121"/>
    </source>
</evidence>
<keyword evidence="2" id="KW-0812">Transmembrane</keyword>